<proteinExistence type="inferred from homology"/>
<evidence type="ECO:0000256" key="4">
    <source>
        <dbReference type="ARBA" id="ARBA00035172"/>
    </source>
</evidence>
<evidence type="ECO:0000256" key="2">
    <source>
        <dbReference type="ARBA" id="ARBA00022980"/>
    </source>
</evidence>
<evidence type="ECO:0000256" key="6">
    <source>
        <dbReference type="RuleBase" id="RU000560"/>
    </source>
</evidence>
<dbReference type="CDD" id="cd07026">
    <property type="entry name" value="Ribosomal_L20"/>
    <property type="match status" value="1"/>
</dbReference>
<keyword evidence="5 6" id="KW-0694">RNA-binding</keyword>
<dbReference type="InterPro" id="IPR005813">
    <property type="entry name" value="Ribosomal_bL20"/>
</dbReference>
<dbReference type="HAMAP" id="MF_00382">
    <property type="entry name" value="Ribosomal_bL20"/>
    <property type="match status" value="1"/>
</dbReference>
<evidence type="ECO:0000256" key="1">
    <source>
        <dbReference type="ARBA" id="ARBA00007698"/>
    </source>
</evidence>
<dbReference type="FunFam" id="1.10.1900.20:FF:000001">
    <property type="entry name" value="50S ribosomal protein L20"/>
    <property type="match status" value="1"/>
</dbReference>
<dbReference type="EMBL" id="DSRT01000065">
    <property type="protein sequence ID" value="HGW29532.1"/>
    <property type="molecule type" value="Genomic_DNA"/>
</dbReference>
<evidence type="ECO:0000256" key="3">
    <source>
        <dbReference type="ARBA" id="ARBA00023274"/>
    </source>
</evidence>
<dbReference type="GO" id="GO:0003735">
    <property type="term" value="F:structural constituent of ribosome"/>
    <property type="evidence" value="ECO:0007669"/>
    <property type="project" value="InterPro"/>
</dbReference>
<keyword evidence="2 5" id="KW-0689">Ribosomal protein</keyword>
<dbReference type="GO" id="GO:0000027">
    <property type="term" value="P:ribosomal large subunit assembly"/>
    <property type="evidence" value="ECO:0007669"/>
    <property type="project" value="UniProtKB-UniRule"/>
</dbReference>
<dbReference type="SUPFAM" id="SSF74731">
    <property type="entry name" value="Ribosomal protein L20"/>
    <property type="match status" value="1"/>
</dbReference>
<comment type="function">
    <text evidence="5 6">Binds directly to 23S ribosomal RNA and is necessary for the in vitro assembly process of the 50S ribosomal subunit. It is not involved in the protein synthesizing functions of that subunit.</text>
</comment>
<comment type="similarity">
    <text evidence="1 5 6">Belongs to the bacterial ribosomal protein bL20 family.</text>
</comment>
<dbReference type="Pfam" id="PF00453">
    <property type="entry name" value="Ribosomal_L20"/>
    <property type="match status" value="1"/>
</dbReference>
<evidence type="ECO:0000313" key="7">
    <source>
        <dbReference type="EMBL" id="HGW29532.1"/>
    </source>
</evidence>
<dbReference type="InterPro" id="IPR035566">
    <property type="entry name" value="Ribosomal_protein_bL20_C"/>
</dbReference>
<dbReference type="Gene3D" id="6.10.160.10">
    <property type="match status" value="1"/>
</dbReference>
<name>A0A7C4TLI3_UNCKA</name>
<sequence>MPRVKGGPSAHKKHVKVLKLAKGYQESRSKRFRRAQEAVLRAGEHAFGGRKLRRRQLRMAWILRLNGALSSHGINYSKFINGLKSAKIELNRKILSELAIRDSKTFNEVVNKVKKAFK</sequence>
<dbReference type="GO" id="GO:1990904">
    <property type="term" value="C:ribonucleoprotein complex"/>
    <property type="evidence" value="ECO:0007669"/>
    <property type="project" value="UniProtKB-KW"/>
</dbReference>
<organism evidence="7">
    <name type="scientific">candidate division WWE3 bacterium</name>
    <dbReference type="NCBI Taxonomy" id="2053526"/>
    <lineage>
        <taxon>Bacteria</taxon>
        <taxon>Katanobacteria</taxon>
    </lineage>
</organism>
<dbReference type="GO" id="GO:0019843">
    <property type="term" value="F:rRNA binding"/>
    <property type="evidence" value="ECO:0007669"/>
    <property type="project" value="UniProtKB-UniRule"/>
</dbReference>
<dbReference type="GO" id="GO:0005840">
    <property type="term" value="C:ribosome"/>
    <property type="evidence" value="ECO:0007669"/>
    <property type="project" value="UniProtKB-KW"/>
</dbReference>
<keyword evidence="5 6" id="KW-0699">rRNA-binding</keyword>
<dbReference type="AlphaFoldDB" id="A0A7C4TLI3"/>
<gene>
    <name evidence="5" type="primary">rplT</name>
    <name evidence="7" type="ORF">ENR63_01245</name>
</gene>
<accession>A0A7C4TLI3</accession>
<keyword evidence="3 5" id="KW-0687">Ribonucleoprotein</keyword>
<evidence type="ECO:0000256" key="5">
    <source>
        <dbReference type="HAMAP-Rule" id="MF_00382"/>
    </source>
</evidence>
<dbReference type="PANTHER" id="PTHR10986">
    <property type="entry name" value="39S RIBOSOMAL PROTEIN L20"/>
    <property type="match status" value="1"/>
</dbReference>
<dbReference type="NCBIfam" id="TIGR01032">
    <property type="entry name" value="rplT_bact"/>
    <property type="match status" value="1"/>
</dbReference>
<reference evidence="7" key="1">
    <citation type="journal article" date="2020" name="mSystems">
        <title>Genome- and Community-Level Interaction Insights into Carbon Utilization and Element Cycling Functions of Hydrothermarchaeota in Hydrothermal Sediment.</title>
        <authorList>
            <person name="Zhou Z."/>
            <person name="Liu Y."/>
            <person name="Xu W."/>
            <person name="Pan J."/>
            <person name="Luo Z.H."/>
            <person name="Li M."/>
        </authorList>
    </citation>
    <scope>NUCLEOTIDE SEQUENCE [LARGE SCALE GENOMIC DNA]</scope>
    <source>
        <strain evidence="7">SpSt-417</strain>
    </source>
</reference>
<dbReference type="PRINTS" id="PR00062">
    <property type="entry name" value="RIBOSOMALL20"/>
</dbReference>
<protein>
    <recommendedName>
        <fullName evidence="4 5">Large ribosomal subunit protein bL20</fullName>
    </recommendedName>
</protein>
<dbReference type="GO" id="GO:0006412">
    <property type="term" value="P:translation"/>
    <property type="evidence" value="ECO:0007669"/>
    <property type="project" value="InterPro"/>
</dbReference>
<comment type="caution">
    <text evidence="7">The sequence shown here is derived from an EMBL/GenBank/DDBJ whole genome shotgun (WGS) entry which is preliminary data.</text>
</comment>
<dbReference type="Gene3D" id="1.10.1900.20">
    <property type="entry name" value="Ribosomal protein L20"/>
    <property type="match status" value="1"/>
</dbReference>